<sequence length="186" mass="19870">MRVAAGLSAIVGVFFCGLVASGFLLLDYYRLRPFLLHPVIFGVAGCVALALAWGLGIRQPVVKWLGVVLIVVVGVVWGGMAWFAMALAGGGRGHESQRLPSPNGDMEMVVFSGGGITIDPITSVRVYTDRGLLSRENYLGCVNGEHDGLKAVEWTGPRTVRVELLRGGTTTITLDDRGRPDQTISC</sequence>
<accession>A0A0N7H835</accession>
<keyword evidence="1" id="KW-1133">Transmembrane helix</keyword>
<keyword evidence="1" id="KW-0812">Transmembrane</keyword>
<dbReference type="Proteomes" id="UP000187001">
    <property type="component" value="Unassembled WGS sequence"/>
</dbReference>
<feature type="transmembrane region" description="Helical" evidence="1">
    <location>
        <begin position="6"/>
        <end position="26"/>
    </location>
</feature>
<dbReference type="EMBL" id="MBER01000009">
    <property type="protein sequence ID" value="OMC52220.1"/>
    <property type="molecule type" value="Genomic_DNA"/>
</dbReference>
<evidence type="ECO:0000313" key="3">
    <source>
        <dbReference type="EMBL" id="OMC52220.1"/>
    </source>
</evidence>
<evidence type="ECO:0000313" key="4">
    <source>
        <dbReference type="Proteomes" id="UP000057134"/>
    </source>
</evidence>
<dbReference type="Proteomes" id="UP000057134">
    <property type="component" value="Chromosome"/>
</dbReference>
<organism evidence="2 4">
    <name type="scientific">Mycolicibacterium fortuitum</name>
    <name type="common">Mycobacterium fortuitum</name>
    <dbReference type="NCBI Taxonomy" id="1766"/>
    <lineage>
        <taxon>Bacteria</taxon>
        <taxon>Bacillati</taxon>
        <taxon>Actinomycetota</taxon>
        <taxon>Actinomycetes</taxon>
        <taxon>Mycobacteriales</taxon>
        <taxon>Mycobacteriaceae</taxon>
        <taxon>Mycolicibacterium</taxon>
    </lineage>
</organism>
<name>A0A0N7H835_MYCFO</name>
<dbReference type="KEGG" id="mft:XA26_12660"/>
<evidence type="ECO:0000313" key="2">
    <source>
        <dbReference type="EMBL" id="ALI25119.1"/>
    </source>
</evidence>
<feature type="transmembrane region" description="Helical" evidence="1">
    <location>
        <begin position="33"/>
        <end position="55"/>
    </location>
</feature>
<dbReference type="AlphaFoldDB" id="A0A0N7H835"/>
<dbReference type="PATRIC" id="fig|1766.6.peg.1253"/>
<reference evidence="3 5" key="2">
    <citation type="submission" date="2016-07" db="EMBL/GenBank/DDBJ databases">
        <authorList>
            <person name="Sutton G."/>
            <person name="Brinkac L."/>
            <person name="Sanka R."/>
            <person name="Adams M."/>
            <person name="Lau E."/>
            <person name="Kumar A."/>
            <person name="Macaden R."/>
        </authorList>
    </citation>
    <scope>NUCLEOTIDE SEQUENCE [LARGE SCALE GENOMIC DNA]</scope>
    <source>
        <strain evidence="3 5">GA-0871</strain>
    </source>
</reference>
<keyword evidence="4" id="KW-1185">Reference proteome</keyword>
<evidence type="ECO:0000256" key="1">
    <source>
        <dbReference type="SAM" id="Phobius"/>
    </source>
</evidence>
<protein>
    <submittedName>
        <fullName evidence="2">Uncharacterized protein</fullName>
    </submittedName>
</protein>
<evidence type="ECO:0000313" key="5">
    <source>
        <dbReference type="Proteomes" id="UP000187001"/>
    </source>
</evidence>
<keyword evidence="1" id="KW-0472">Membrane</keyword>
<proteinExistence type="predicted"/>
<feature type="transmembrane region" description="Helical" evidence="1">
    <location>
        <begin position="61"/>
        <end position="88"/>
    </location>
</feature>
<gene>
    <name evidence="3" type="ORF">A5742_17255</name>
    <name evidence="2" type="ORF">XA26_12660</name>
</gene>
<dbReference type="EMBL" id="CP011269">
    <property type="protein sequence ID" value="ALI25119.1"/>
    <property type="molecule type" value="Genomic_DNA"/>
</dbReference>
<dbReference type="STRING" id="1766.XA26_12660"/>
<reference evidence="2 4" key="1">
    <citation type="journal article" date="2015" name="MBio">
        <title>Enzymatic Degradation of Phenazines Can Generate Energy and Protect Sensitive Organisms from Toxicity.</title>
        <authorList>
            <person name="Costa K.C."/>
            <person name="Bergkessel M."/>
            <person name="Saunders S."/>
            <person name="Korlach J."/>
            <person name="Newman D.K."/>
        </authorList>
    </citation>
    <scope>NUCLEOTIDE SEQUENCE [LARGE SCALE GENOMIC DNA]</scope>
    <source>
        <strain evidence="2 4">CT6</strain>
    </source>
</reference>
<dbReference type="RefSeq" id="WP_065148597.1">
    <property type="nucleotide sequence ID" value="NZ_CP011269.1"/>
</dbReference>